<dbReference type="SUPFAM" id="SSF55144">
    <property type="entry name" value="LigT-like"/>
    <property type="match status" value="1"/>
</dbReference>
<sequence length="177" mass="20110">MYAIIATLDKFSQEQVRLIWHKLSINNLSNYAYEVDNREPHLTLASLERMELPAIQLILNKLAKQYSVLDLNFSSISSFLGSSIVTLNPVKTPKMTAFHAELHGEIEVYVSEFSPYLPNNWVPHVTLANRIEYKKLSQVYLFCLEHCPPITGTITGLKLIEVGNDGQVEELYEASLL</sequence>
<evidence type="ECO:0000313" key="1">
    <source>
        <dbReference type="EMBL" id="MBP2620650.1"/>
    </source>
</evidence>
<name>A0ABS5AVR2_9STRE</name>
<comment type="caution">
    <text evidence="1">The sequence shown here is derived from an EMBL/GenBank/DDBJ whole genome shotgun (WGS) entry which is preliminary data.</text>
</comment>
<dbReference type="Proteomes" id="UP001519349">
    <property type="component" value="Unassembled WGS sequence"/>
</dbReference>
<dbReference type="Pfam" id="PF13563">
    <property type="entry name" value="2_5_RNA_ligase2"/>
    <property type="match status" value="1"/>
</dbReference>
<gene>
    <name evidence="1" type="ORF">DHL47_04715</name>
</gene>
<dbReference type="PANTHER" id="PTHR36039:SF2">
    <property type="entry name" value="RNA LIGASE_CYCLIC NUCLEOTIDE PHOSPHODIESTERASE FAMILY PROTEIN"/>
    <property type="match status" value="1"/>
</dbReference>
<keyword evidence="2" id="KW-1185">Reference proteome</keyword>
<evidence type="ECO:0000313" key="2">
    <source>
        <dbReference type="Proteomes" id="UP001519349"/>
    </source>
</evidence>
<dbReference type="Gene3D" id="3.90.1140.10">
    <property type="entry name" value="Cyclic phosphodiesterase"/>
    <property type="match status" value="1"/>
</dbReference>
<accession>A0ABS5AVR2</accession>
<reference evidence="1 2" key="1">
    <citation type="submission" date="2018-05" db="EMBL/GenBank/DDBJ databases">
        <title>Draft genome sequence of Streptococcus panodentis CCUG 70867T.</title>
        <authorList>
            <person name="Salva-Serra F."/>
            <person name="Mendez V."/>
            <person name="Jaen-Luchoro D."/>
            <person name="Gonzales-Siles L."/>
            <person name="Karlsson R."/>
            <person name="Engstrom-Jakobsson H."/>
            <person name="Busquets A."/>
            <person name="Gomila M."/>
            <person name="Pineiro-Iglesias B."/>
            <person name="Bennasar-Figueras A."/>
            <person name="Seeger M."/>
            <person name="Moore E."/>
        </authorList>
    </citation>
    <scope>NUCLEOTIDE SEQUENCE [LARGE SCALE GENOMIC DNA]</scope>
    <source>
        <strain evidence="1 2">CCUG 70867</strain>
    </source>
</reference>
<dbReference type="PANTHER" id="PTHR36039">
    <property type="match status" value="1"/>
</dbReference>
<proteinExistence type="predicted"/>
<dbReference type="RefSeq" id="WP_209551056.1">
    <property type="nucleotide sequence ID" value="NZ_QFAY01000007.1"/>
</dbReference>
<protein>
    <recommendedName>
        <fullName evidence="3">2'-5' RNA ligase family protein</fullName>
    </recommendedName>
</protein>
<dbReference type="InterPro" id="IPR009097">
    <property type="entry name" value="Cyclic_Pdiesterase"/>
</dbReference>
<organism evidence="1 2">
    <name type="scientific">Streptococcus panodentis</name>
    <dbReference type="NCBI Taxonomy" id="1581472"/>
    <lineage>
        <taxon>Bacteria</taxon>
        <taxon>Bacillati</taxon>
        <taxon>Bacillota</taxon>
        <taxon>Bacilli</taxon>
        <taxon>Lactobacillales</taxon>
        <taxon>Streptococcaceae</taxon>
        <taxon>Streptococcus</taxon>
    </lineage>
</organism>
<dbReference type="EMBL" id="QFAY01000007">
    <property type="protein sequence ID" value="MBP2620650.1"/>
    <property type="molecule type" value="Genomic_DNA"/>
</dbReference>
<evidence type="ECO:0008006" key="3">
    <source>
        <dbReference type="Google" id="ProtNLM"/>
    </source>
</evidence>